<evidence type="ECO:0000256" key="1">
    <source>
        <dbReference type="SAM" id="Phobius"/>
    </source>
</evidence>
<gene>
    <name evidence="2" type="ORF">KRR39_06380</name>
</gene>
<organism evidence="2 3">
    <name type="scientific">Nocardioides panacis</name>
    <dbReference type="NCBI Taxonomy" id="2849501"/>
    <lineage>
        <taxon>Bacteria</taxon>
        <taxon>Bacillati</taxon>
        <taxon>Actinomycetota</taxon>
        <taxon>Actinomycetes</taxon>
        <taxon>Propionibacteriales</taxon>
        <taxon>Nocardioidaceae</taxon>
        <taxon>Nocardioides</taxon>
    </lineage>
</organism>
<name>A0A975Y1D4_9ACTN</name>
<dbReference type="GO" id="GO:0004190">
    <property type="term" value="F:aspartic-type endopeptidase activity"/>
    <property type="evidence" value="ECO:0007669"/>
    <property type="project" value="TreeGrafter"/>
</dbReference>
<keyword evidence="3" id="KW-1185">Reference proteome</keyword>
<feature type="transmembrane region" description="Helical" evidence="1">
    <location>
        <begin position="119"/>
        <end position="136"/>
    </location>
</feature>
<evidence type="ECO:0000313" key="2">
    <source>
        <dbReference type="EMBL" id="QWZ09395.1"/>
    </source>
</evidence>
<dbReference type="PANTHER" id="PTHR30487:SF0">
    <property type="entry name" value="PREPILIN LEADER PEPTIDASE_N-METHYLTRANSFERASE-RELATED"/>
    <property type="match status" value="1"/>
</dbReference>
<feature type="transmembrane region" description="Helical" evidence="1">
    <location>
        <begin position="66"/>
        <end position="83"/>
    </location>
</feature>
<dbReference type="GO" id="GO:0006465">
    <property type="term" value="P:signal peptide processing"/>
    <property type="evidence" value="ECO:0007669"/>
    <property type="project" value="TreeGrafter"/>
</dbReference>
<feature type="transmembrane region" description="Helical" evidence="1">
    <location>
        <begin position="90"/>
        <end position="107"/>
    </location>
</feature>
<keyword evidence="1" id="KW-1133">Transmembrane helix</keyword>
<protein>
    <submittedName>
        <fullName evidence="2">A24 family peptidase</fullName>
    </submittedName>
</protein>
<evidence type="ECO:0000313" key="3">
    <source>
        <dbReference type="Proteomes" id="UP000683575"/>
    </source>
</evidence>
<sequence>MTWNLAPALVAAAWGAASGAVLPRVIARLPEPEPDPLVPAEDEADFARPVDDPKEPYADLARLPGLAWKLAVVSAVLAGLAGARIGWSPALLFLGYLVPVGVALALVDWRTRYLPTRLIAPSYVVVGVLVLLGSVLTQDWLSLRSSAIGWVGCFAVFFVMWFISPGSLAYGDVRLSGLLGLAVGSLGLAQLVLGMFTGFLLLAVGGIVLSLARVFHRRHMPFGPFLLAGAFLGAVFPLQLLTAYAWTVEGVSSLVGSVVDAL</sequence>
<dbReference type="PANTHER" id="PTHR30487">
    <property type="entry name" value="TYPE 4 PREPILIN-LIKE PROTEINS LEADER PEPTIDE-PROCESSING ENZYME"/>
    <property type="match status" value="1"/>
</dbReference>
<dbReference type="Proteomes" id="UP000683575">
    <property type="component" value="Chromosome"/>
</dbReference>
<keyword evidence="1" id="KW-0812">Transmembrane</keyword>
<dbReference type="GO" id="GO:0005886">
    <property type="term" value="C:plasma membrane"/>
    <property type="evidence" value="ECO:0007669"/>
    <property type="project" value="TreeGrafter"/>
</dbReference>
<dbReference type="KEGG" id="nps:KRR39_06380"/>
<feature type="transmembrane region" description="Helical" evidence="1">
    <location>
        <begin position="188"/>
        <end position="212"/>
    </location>
</feature>
<feature type="transmembrane region" description="Helical" evidence="1">
    <location>
        <begin position="224"/>
        <end position="246"/>
    </location>
</feature>
<dbReference type="RefSeq" id="WP_216941241.1">
    <property type="nucleotide sequence ID" value="NZ_CP077062.1"/>
</dbReference>
<dbReference type="AlphaFoldDB" id="A0A975Y1D4"/>
<dbReference type="InterPro" id="IPR050882">
    <property type="entry name" value="Prepilin_peptidase/N-MTase"/>
</dbReference>
<reference evidence="2" key="1">
    <citation type="submission" date="2021-06" db="EMBL/GenBank/DDBJ databases">
        <title>Complete genome sequence of Nocardioides sp. G188.</title>
        <authorList>
            <person name="Im W.-T."/>
        </authorList>
    </citation>
    <scope>NUCLEOTIDE SEQUENCE</scope>
    <source>
        <strain evidence="2">G188</strain>
    </source>
</reference>
<proteinExistence type="predicted"/>
<dbReference type="EMBL" id="CP077062">
    <property type="protein sequence ID" value="QWZ09395.1"/>
    <property type="molecule type" value="Genomic_DNA"/>
</dbReference>
<feature type="transmembrane region" description="Helical" evidence="1">
    <location>
        <begin position="148"/>
        <end position="168"/>
    </location>
</feature>
<keyword evidence="1" id="KW-0472">Membrane</keyword>
<accession>A0A975Y1D4</accession>